<evidence type="ECO:0000313" key="1">
    <source>
        <dbReference type="EMBL" id="CAG8589881.1"/>
    </source>
</evidence>
<name>A0A9N9GB67_FUNMO</name>
<proteinExistence type="predicted"/>
<organism evidence="1 2">
    <name type="scientific">Funneliformis mosseae</name>
    <name type="common">Endomycorrhizal fungus</name>
    <name type="synonym">Glomus mosseae</name>
    <dbReference type="NCBI Taxonomy" id="27381"/>
    <lineage>
        <taxon>Eukaryota</taxon>
        <taxon>Fungi</taxon>
        <taxon>Fungi incertae sedis</taxon>
        <taxon>Mucoromycota</taxon>
        <taxon>Glomeromycotina</taxon>
        <taxon>Glomeromycetes</taxon>
        <taxon>Glomerales</taxon>
        <taxon>Glomeraceae</taxon>
        <taxon>Funneliformis</taxon>
    </lineage>
</organism>
<gene>
    <name evidence="1" type="ORF">FMOSSE_LOCUS8381</name>
</gene>
<keyword evidence="2" id="KW-1185">Reference proteome</keyword>
<evidence type="ECO:0000313" key="2">
    <source>
        <dbReference type="Proteomes" id="UP000789375"/>
    </source>
</evidence>
<protein>
    <submittedName>
        <fullName evidence="1">2930_t:CDS:1</fullName>
    </submittedName>
</protein>
<reference evidence="1" key="1">
    <citation type="submission" date="2021-06" db="EMBL/GenBank/DDBJ databases">
        <authorList>
            <person name="Kallberg Y."/>
            <person name="Tangrot J."/>
            <person name="Rosling A."/>
        </authorList>
    </citation>
    <scope>NUCLEOTIDE SEQUENCE</scope>
    <source>
        <strain evidence="1">87-6 pot B 2015</strain>
    </source>
</reference>
<dbReference type="EMBL" id="CAJVPP010002165">
    <property type="protein sequence ID" value="CAG8589881.1"/>
    <property type="molecule type" value="Genomic_DNA"/>
</dbReference>
<comment type="caution">
    <text evidence="1">The sequence shown here is derived from an EMBL/GenBank/DDBJ whole genome shotgun (WGS) entry which is preliminary data.</text>
</comment>
<accession>A0A9N9GB67</accession>
<sequence length="49" mass="5616">MSTEKTSVKSSLSENNNNINYVDIHISEKETNIFKKSEEKTDSLNIQVK</sequence>
<dbReference type="AlphaFoldDB" id="A0A9N9GB67"/>
<feature type="non-terminal residue" evidence="1">
    <location>
        <position position="49"/>
    </location>
</feature>
<dbReference type="Proteomes" id="UP000789375">
    <property type="component" value="Unassembled WGS sequence"/>
</dbReference>